<comment type="caution">
    <text evidence="1">The sequence shown here is derived from an EMBL/GenBank/DDBJ whole genome shotgun (WGS) entry which is preliminary data.</text>
</comment>
<name>A0ABQ1M426_9PROT</name>
<dbReference type="RefSeq" id="WP_188426633.1">
    <property type="nucleotide sequence ID" value="NZ_BMCH01000005.1"/>
</dbReference>
<evidence type="ECO:0000313" key="1">
    <source>
        <dbReference type="EMBL" id="GGC34356.1"/>
    </source>
</evidence>
<dbReference type="EMBL" id="BMCH01000005">
    <property type="protein sequence ID" value="GGC34356.1"/>
    <property type="molecule type" value="Genomic_DNA"/>
</dbReference>
<protein>
    <recommendedName>
        <fullName evidence="3">HTH cro/C1-type domain-containing protein</fullName>
    </recommendedName>
</protein>
<sequence length="78" mass="8701">MKLGDYLKTNQISPRDFGLSIGIKHKATVYRYLNGLRFPSAAALDRIKSATQGKVTADDFVATYRERHGEQLVLETSA</sequence>
<organism evidence="1 2">
    <name type="scientific">Asaia siamensis</name>
    <dbReference type="NCBI Taxonomy" id="110479"/>
    <lineage>
        <taxon>Bacteria</taxon>
        <taxon>Pseudomonadati</taxon>
        <taxon>Pseudomonadota</taxon>
        <taxon>Alphaproteobacteria</taxon>
        <taxon>Acetobacterales</taxon>
        <taxon>Acetobacteraceae</taxon>
        <taxon>Asaia</taxon>
    </lineage>
</organism>
<dbReference type="Proteomes" id="UP000637769">
    <property type="component" value="Unassembled WGS sequence"/>
</dbReference>
<accession>A0ABQ1M426</accession>
<keyword evidence="2" id="KW-1185">Reference proteome</keyword>
<evidence type="ECO:0008006" key="3">
    <source>
        <dbReference type="Google" id="ProtNLM"/>
    </source>
</evidence>
<proteinExistence type="predicted"/>
<evidence type="ECO:0000313" key="2">
    <source>
        <dbReference type="Proteomes" id="UP000637769"/>
    </source>
</evidence>
<reference evidence="2" key="1">
    <citation type="journal article" date="2019" name="Int. J. Syst. Evol. Microbiol.">
        <title>The Global Catalogue of Microorganisms (GCM) 10K type strain sequencing project: providing services to taxonomists for standard genome sequencing and annotation.</title>
        <authorList>
            <consortium name="The Broad Institute Genomics Platform"/>
            <consortium name="The Broad Institute Genome Sequencing Center for Infectious Disease"/>
            <person name="Wu L."/>
            <person name="Ma J."/>
        </authorList>
    </citation>
    <scope>NUCLEOTIDE SEQUENCE [LARGE SCALE GENOMIC DNA]</scope>
    <source>
        <strain evidence="2">CCM 7132</strain>
    </source>
</reference>
<gene>
    <name evidence="1" type="ORF">GCM10007207_19880</name>
</gene>